<gene>
    <name evidence="2" type="ORF">NCTC12278_01650</name>
</gene>
<dbReference type="GO" id="GO:0004343">
    <property type="term" value="F:glucosamine 6-phosphate N-acetyltransferase activity"/>
    <property type="evidence" value="ECO:0007669"/>
    <property type="project" value="TreeGrafter"/>
</dbReference>
<dbReference type="InterPro" id="IPR039143">
    <property type="entry name" value="GNPNAT1-like"/>
</dbReference>
<dbReference type="Pfam" id="PF13673">
    <property type="entry name" value="Acetyltransf_10"/>
    <property type="match status" value="1"/>
</dbReference>
<name>A0A2X3VID3_9STRE</name>
<organism evidence="2 3">
    <name type="scientific">Streptococcus ferus</name>
    <dbReference type="NCBI Taxonomy" id="1345"/>
    <lineage>
        <taxon>Bacteria</taxon>
        <taxon>Bacillati</taxon>
        <taxon>Bacillota</taxon>
        <taxon>Bacilli</taxon>
        <taxon>Lactobacillales</taxon>
        <taxon>Streptococcaceae</taxon>
        <taxon>Streptococcus</taxon>
    </lineage>
</organism>
<dbReference type="PROSITE" id="PS51186">
    <property type="entry name" value="GNAT"/>
    <property type="match status" value="1"/>
</dbReference>
<evidence type="ECO:0000313" key="2">
    <source>
        <dbReference type="EMBL" id="SQF41054.1"/>
    </source>
</evidence>
<feature type="domain" description="N-acetyltransferase" evidence="1">
    <location>
        <begin position="1"/>
        <end position="144"/>
    </location>
</feature>
<dbReference type="AlphaFoldDB" id="A0A2X3VID3"/>
<protein>
    <submittedName>
        <fullName evidence="2">Acetyltransferase</fullName>
    </submittedName>
</protein>
<keyword evidence="2" id="KW-0808">Transferase</keyword>
<dbReference type="Proteomes" id="UP000249495">
    <property type="component" value="Chromosome 1"/>
</dbReference>
<dbReference type="OrthoDB" id="9796171at2"/>
<dbReference type="EMBL" id="LS483343">
    <property type="protein sequence ID" value="SQF41054.1"/>
    <property type="molecule type" value="Genomic_DNA"/>
</dbReference>
<evidence type="ECO:0000259" key="1">
    <source>
        <dbReference type="PROSITE" id="PS51186"/>
    </source>
</evidence>
<accession>A0A2X3VID3</accession>
<keyword evidence="3" id="KW-1185">Reference proteome</keyword>
<dbReference type="Gene3D" id="3.40.630.30">
    <property type="match status" value="1"/>
</dbReference>
<dbReference type="InterPro" id="IPR000182">
    <property type="entry name" value="GNAT_dom"/>
</dbReference>
<sequence>MMIRHTRDTLSPVYLDALKIRHLVFVEGQGVPLRIEIDENEALCIHFVLYDDQDRPLATCRLLPQNDRQVLLQRMAVLPDYQGQALGSQLLKEASQFAKELGYEEISLHAQVSAQTFYQKLGYSSFGDLFEEAGIQHIHMKKRL</sequence>
<reference evidence="2 3" key="1">
    <citation type="submission" date="2018-06" db="EMBL/GenBank/DDBJ databases">
        <authorList>
            <consortium name="Pathogen Informatics"/>
            <person name="Doyle S."/>
        </authorList>
    </citation>
    <scope>NUCLEOTIDE SEQUENCE [LARGE SCALE GENOMIC DNA]</scope>
    <source>
        <strain evidence="2 3">NCTC12278</strain>
    </source>
</reference>
<dbReference type="RefSeq" id="WP_026161969.1">
    <property type="nucleotide sequence ID" value="NZ_CAMCCF010000013.1"/>
</dbReference>
<dbReference type="InterPro" id="IPR016181">
    <property type="entry name" value="Acyl_CoA_acyltransferase"/>
</dbReference>
<proteinExistence type="predicted"/>
<dbReference type="STRING" id="1123303.GCA_000372425_01353"/>
<dbReference type="PANTHER" id="PTHR13355:SF11">
    <property type="entry name" value="GLUCOSAMINE 6-PHOSPHATE N-ACETYLTRANSFERASE"/>
    <property type="match status" value="1"/>
</dbReference>
<dbReference type="PANTHER" id="PTHR13355">
    <property type="entry name" value="GLUCOSAMINE 6-PHOSPHATE N-ACETYLTRANSFERASE"/>
    <property type="match status" value="1"/>
</dbReference>
<evidence type="ECO:0000313" key="3">
    <source>
        <dbReference type="Proteomes" id="UP000249495"/>
    </source>
</evidence>
<dbReference type="SUPFAM" id="SSF55729">
    <property type="entry name" value="Acyl-CoA N-acyltransferases (Nat)"/>
    <property type="match status" value="1"/>
</dbReference>
<dbReference type="CDD" id="cd04301">
    <property type="entry name" value="NAT_SF"/>
    <property type="match status" value="1"/>
</dbReference>
<dbReference type="KEGG" id="sfer:NCTC12278_01650"/>